<keyword evidence="4 8" id="KW-0067">ATP-binding</keyword>
<organism evidence="8 9">
    <name type="scientific">Pseudolabrys taiwanensis</name>
    <dbReference type="NCBI Taxonomy" id="331696"/>
    <lineage>
        <taxon>Bacteria</taxon>
        <taxon>Pseudomonadati</taxon>
        <taxon>Pseudomonadota</taxon>
        <taxon>Alphaproteobacteria</taxon>
        <taxon>Hyphomicrobiales</taxon>
        <taxon>Xanthobacteraceae</taxon>
        <taxon>Pseudolabrys</taxon>
    </lineage>
</organism>
<dbReference type="PROSITE" id="PS50893">
    <property type="entry name" value="ABC_TRANSPORTER_2"/>
    <property type="match status" value="1"/>
</dbReference>
<evidence type="ECO:0000256" key="6">
    <source>
        <dbReference type="ARBA" id="ARBA00023065"/>
    </source>
</evidence>
<keyword evidence="3" id="KW-0547">Nucleotide-binding</keyword>
<evidence type="ECO:0000256" key="4">
    <source>
        <dbReference type="ARBA" id="ARBA00022840"/>
    </source>
</evidence>
<keyword evidence="9" id="KW-1185">Reference proteome</keyword>
<dbReference type="PROSITE" id="PS00211">
    <property type="entry name" value="ABC_TRANSPORTER_1"/>
    <property type="match status" value="1"/>
</dbReference>
<name>A0A346A139_9HYPH</name>
<dbReference type="GO" id="GO:0005524">
    <property type="term" value="F:ATP binding"/>
    <property type="evidence" value="ECO:0007669"/>
    <property type="project" value="UniProtKB-KW"/>
</dbReference>
<evidence type="ECO:0000259" key="7">
    <source>
        <dbReference type="PROSITE" id="PS50893"/>
    </source>
</evidence>
<dbReference type="Gene3D" id="3.40.50.300">
    <property type="entry name" value="P-loop containing nucleotide triphosphate hydrolases"/>
    <property type="match status" value="1"/>
</dbReference>
<keyword evidence="5" id="KW-0864">Zinc transport</keyword>
<dbReference type="RefSeq" id="WP_115693265.1">
    <property type="nucleotide sequence ID" value="NZ_CP031417.1"/>
</dbReference>
<evidence type="ECO:0000256" key="1">
    <source>
        <dbReference type="ARBA" id="ARBA00005417"/>
    </source>
</evidence>
<dbReference type="SUPFAM" id="SSF52540">
    <property type="entry name" value="P-loop containing nucleoside triphosphate hydrolases"/>
    <property type="match status" value="1"/>
</dbReference>
<gene>
    <name evidence="8" type="ORF">DW352_21590</name>
</gene>
<evidence type="ECO:0000256" key="3">
    <source>
        <dbReference type="ARBA" id="ARBA00022741"/>
    </source>
</evidence>
<feature type="domain" description="ABC transporter" evidence="7">
    <location>
        <begin position="2"/>
        <end position="226"/>
    </location>
</feature>
<dbReference type="AlphaFoldDB" id="A0A346A139"/>
<keyword evidence="2" id="KW-0813">Transport</keyword>
<dbReference type="InterPro" id="IPR027417">
    <property type="entry name" value="P-loop_NTPase"/>
</dbReference>
<comment type="similarity">
    <text evidence="1">Belongs to the ABC transporter superfamily.</text>
</comment>
<dbReference type="Pfam" id="PF00005">
    <property type="entry name" value="ABC_tran"/>
    <property type="match status" value="1"/>
</dbReference>
<dbReference type="PANTHER" id="PTHR42734">
    <property type="entry name" value="METAL TRANSPORT SYSTEM ATP-BINDING PROTEIN TM_0124-RELATED"/>
    <property type="match status" value="1"/>
</dbReference>
<dbReference type="PANTHER" id="PTHR42734:SF6">
    <property type="entry name" value="MOLYBDATE IMPORT ATP-BINDING PROTEIN MOLC"/>
    <property type="match status" value="1"/>
</dbReference>
<keyword evidence="6" id="KW-0406">Ion transport</keyword>
<dbReference type="EMBL" id="CP031417">
    <property type="protein sequence ID" value="AXK82886.1"/>
    <property type="molecule type" value="Genomic_DNA"/>
</dbReference>
<dbReference type="InterPro" id="IPR003593">
    <property type="entry name" value="AAA+_ATPase"/>
</dbReference>
<evidence type="ECO:0000313" key="8">
    <source>
        <dbReference type="EMBL" id="AXK82886.1"/>
    </source>
</evidence>
<dbReference type="GO" id="GO:0006829">
    <property type="term" value="P:zinc ion transport"/>
    <property type="evidence" value="ECO:0007669"/>
    <property type="project" value="UniProtKB-KW"/>
</dbReference>
<evidence type="ECO:0000313" key="9">
    <source>
        <dbReference type="Proteomes" id="UP000254889"/>
    </source>
</evidence>
<evidence type="ECO:0000256" key="2">
    <source>
        <dbReference type="ARBA" id="ARBA00022448"/>
    </source>
</evidence>
<dbReference type="InterPro" id="IPR003439">
    <property type="entry name" value="ABC_transporter-like_ATP-bd"/>
</dbReference>
<dbReference type="InterPro" id="IPR017871">
    <property type="entry name" value="ABC_transporter-like_CS"/>
</dbReference>
<dbReference type="InterPro" id="IPR050153">
    <property type="entry name" value="Metal_Ion_Import_ABC"/>
</dbReference>
<evidence type="ECO:0000256" key="5">
    <source>
        <dbReference type="ARBA" id="ARBA00022906"/>
    </source>
</evidence>
<protein>
    <submittedName>
        <fullName evidence="8">ABC transporter ATP-binding protein</fullName>
    </submittedName>
</protein>
<proteinExistence type="inferred from homology"/>
<reference evidence="8 9" key="1">
    <citation type="submission" date="2018-07" db="EMBL/GenBank/DDBJ databases">
        <authorList>
            <person name="Quirk P.G."/>
            <person name="Krulwich T.A."/>
        </authorList>
    </citation>
    <scope>NUCLEOTIDE SEQUENCE [LARGE SCALE GENOMIC DNA]</scope>
    <source>
        <strain evidence="8 9">CC-BB4</strain>
    </source>
</reference>
<dbReference type="SMART" id="SM00382">
    <property type="entry name" value="AAA"/>
    <property type="match status" value="1"/>
</dbReference>
<dbReference type="GO" id="GO:0016887">
    <property type="term" value="F:ATP hydrolysis activity"/>
    <property type="evidence" value="ECO:0007669"/>
    <property type="project" value="InterPro"/>
</dbReference>
<accession>A0A346A139</accession>
<dbReference type="OrthoDB" id="9805601at2"/>
<dbReference type="Proteomes" id="UP000254889">
    <property type="component" value="Chromosome"/>
</dbReference>
<dbReference type="KEGG" id="ptaw:DW352_21590"/>
<sequence>MITVDKAGHWFRPEHWLFRDLSFALAPGKITAVLGPNGTGKTTLLRALCGTLALREGSVSADAAIGYVPQALNAGHAYSALDMVLLGRARYLGRFGVPRQADAERAFECLSEVGLAHIATQRYDRLSGGQRQLVLLARALATDCRVLVLDEPASALDLANQGVVLRLVRQLADRRELAVLFTTHHPDHALGVADEALLMLRDARHIHGPIENALTEANLSELYGVPVRRVDAIATDEVATAFVPLYGLRRAASRAEAS</sequence>
<keyword evidence="5" id="KW-0862">Zinc</keyword>